<reference evidence="1" key="1">
    <citation type="submission" date="2022-10" db="EMBL/GenBank/DDBJ databases">
        <title>Streptomyces beihaiensis sp. nov., a chitin degrading actinobacterium, isolated from shrimp pond soil.</title>
        <authorList>
            <person name="Xie J."/>
            <person name="Shen N."/>
        </authorList>
    </citation>
    <scope>NUCLEOTIDE SEQUENCE</scope>
    <source>
        <strain evidence="1">GXMU-J5</strain>
    </source>
</reference>
<accession>A0ABT3TUU4</accession>
<keyword evidence="2" id="KW-1185">Reference proteome</keyword>
<organism evidence="1 2">
    <name type="scientific">Streptomyces beihaiensis</name>
    <dbReference type="NCBI Taxonomy" id="2984495"/>
    <lineage>
        <taxon>Bacteria</taxon>
        <taxon>Bacillati</taxon>
        <taxon>Actinomycetota</taxon>
        <taxon>Actinomycetes</taxon>
        <taxon>Kitasatosporales</taxon>
        <taxon>Streptomycetaceae</taxon>
        <taxon>Streptomyces</taxon>
    </lineage>
</organism>
<comment type="caution">
    <text evidence="1">The sequence shown here is derived from an EMBL/GenBank/DDBJ whole genome shotgun (WGS) entry which is preliminary data.</text>
</comment>
<sequence length="75" mass="7961">MTPDRERAAARIREAEEARDTLAAALGRAGLQLPSLRVDIAAYADAVPRPLVELGRCSPHLARAMAAAIERGAGR</sequence>
<evidence type="ECO:0000313" key="2">
    <source>
        <dbReference type="Proteomes" id="UP001163064"/>
    </source>
</evidence>
<proteinExistence type="predicted"/>
<name>A0ABT3TUU4_9ACTN</name>
<dbReference type="RefSeq" id="WP_266599685.1">
    <property type="nucleotide sequence ID" value="NZ_JAPHNL010000124.1"/>
</dbReference>
<gene>
    <name evidence="1" type="ORF">OFY01_13710</name>
</gene>
<evidence type="ECO:0000313" key="1">
    <source>
        <dbReference type="EMBL" id="MCX3060800.1"/>
    </source>
</evidence>
<dbReference type="EMBL" id="JAPHNL010000124">
    <property type="protein sequence ID" value="MCX3060800.1"/>
    <property type="molecule type" value="Genomic_DNA"/>
</dbReference>
<protein>
    <submittedName>
        <fullName evidence="1">Uncharacterized protein</fullName>
    </submittedName>
</protein>
<dbReference type="Proteomes" id="UP001163064">
    <property type="component" value="Unassembled WGS sequence"/>
</dbReference>